<reference evidence="4 5" key="1">
    <citation type="journal article" date="2015" name="Genome Biol. Evol.">
        <title>Comparative Genomics of a Bacterivorous Green Alga Reveals Evolutionary Causalities and Consequences of Phago-Mixotrophic Mode of Nutrition.</title>
        <authorList>
            <person name="Burns J.A."/>
            <person name="Paasch A."/>
            <person name="Narechania A."/>
            <person name="Kim E."/>
        </authorList>
    </citation>
    <scope>NUCLEOTIDE SEQUENCE [LARGE SCALE GENOMIC DNA]</scope>
    <source>
        <strain evidence="4 5">PLY_AMNH</strain>
    </source>
</reference>
<dbReference type="SUPFAM" id="SSF63748">
    <property type="entry name" value="Tudor/PWWP/MBT"/>
    <property type="match status" value="1"/>
</dbReference>
<keyword evidence="2" id="KW-0539">Nucleus</keyword>
<dbReference type="GO" id="GO:0000785">
    <property type="term" value="C:chromatin"/>
    <property type="evidence" value="ECO:0007669"/>
    <property type="project" value="TreeGrafter"/>
</dbReference>
<evidence type="ECO:0000313" key="4">
    <source>
        <dbReference type="EMBL" id="KAK3237659.1"/>
    </source>
</evidence>
<organism evidence="4 5">
    <name type="scientific">Cymbomonas tetramitiformis</name>
    <dbReference type="NCBI Taxonomy" id="36881"/>
    <lineage>
        <taxon>Eukaryota</taxon>
        <taxon>Viridiplantae</taxon>
        <taxon>Chlorophyta</taxon>
        <taxon>Pyramimonadophyceae</taxon>
        <taxon>Pyramimonadales</taxon>
        <taxon>Pyramimonadaceae</taxon>
        <taxon>Cymbomonas</taxon>
    </lineage>
</organism>
<comment type="subcellular location">
    <subcellularLocation>
        <location evidence="1">Nucleus</location>
    </subcellularLocation>
</comment>
<dbReference type="InterPro" id="IPR039776">
    <property type="entry name" value="Pds5"/>
</dbReference>
<name>A0AAE0BKI3_9CHLO</name>
<protein>
    <submittedName>
        <fullName evidence="4">Uncharacterized protein</fullName>
    </submittedName>
</protein>
<dbReference type="Proteomes" id="UP001190700">
    <property type="component" value="Unassembled WGS sequence"/>
</dbReference>
<dbReference type="CDD" id="cd20404">
    <property type="entry name" value="Tudor_Agenet_AtEML-like"/>
    <property type="match status" value="1"/>
</dbReference>
<keyword evidence="5" id="KW-1185">Reference proteome</keyword>
<dbReference type="GO" id="GO:0006281">
    <property type="term" value="P:DNA repair"/>
    <property type="evidence" value="ECO:0007669"/>
    <property type="project" value="TreeGrafter"/>
</dbReference>
<dbReference type="EMBL" id="LGRX02034492">
    <property type="protein sequence ID" value="KAK3237659.1"/>
    <property type="molecule type" value="Genomic_DNA"/>
</dbReference>
<evidence type="ECO:0000256" key="3">
    <source>
        <dbReference type="SAM" id="MobiDB-lite"/>
    </source>
</evidence>
<dbReference type="Gene3D" id="2.30.30.140">
    <property type="match status" value="1"/>
</dbReference>
<sequence>MAPEEYHSLHEVTNSVHGVYSILCNRWTMLELRGQLEQEPGSSHRGGADALRAKLQFVEDRVYQASDDVVADEVLQQWLNDFDRSRRKAMLSTTAKSAATVDARSGKDYERLRWRRGPPPPSDHGVSLKDATPQQQKWLDVEKERLLANGNAEEAAQVIKHLCLEVDLKQSQFRVTEHRVHKIHVKAKQFLCDAARNRQWLPARRLASFTGLCQSVYLAVPAARLYLRELYFVLTDKRSCGAKWGPSPVDRFASEISAQLPCYYAAWRDPLCEGVDSLAYDGRGENNWALKVGRCNVSHRGLPVSYYTAEVHKSSSACTTANKVTVSTRIKVCWKDDDQFYPGVVKEFNDDGKAHVMYDDGDEETLDLSEKNLNILCSSGVMELNGETSRLDN</sequence>
<comment type="caution">
    <text evidence="4">The sequence shown here is derived from an EMBL/GenBank/DDBJ whole genome shotgun (WGS) entry which is preliminary data.</text>
</comment>
<evidence type="ECO:0000256" key="2">
    <source>
        <dbReference type="ARBA" id="ARBA00023242"/>
    </source>
</evidence>
<dbReference type="PANTHER" id="PTHR12663:SF0">
    <property type="entry name" value="PRECOCIOUS DISSOCIATION OF SISTERS 5, ISOFORM A"/>
    <property type="match status" value="1"/>
</dbReference>
<accession>A0AAE0BKI3</accession>
<dbReference type="PANTHER" id="PTHR12663">
    <property type="entry name" value="ANDROGEN INDUCED INHIBITOR OF PROLIFERATION AS3 / PDS5-RELATED"/>
    <property type="match status" value="1"/>
</dbReference>
<dbReference type="GO" id="GO:0007064">
    <property type="term" value="P:mitotic sister chromatid cohesion"/>
    <property type="evidence" value="ECO:0007669"/>
    <property type="project" value="InterPro"/>
</dbReference>
<dbReference type="GO" id="GO:0005634">
    <property type="term" value="C:nucleus"/>
    <property type="evidence" value="ECO:0007669"/>
    <property type="project" value="UniProtKB-SubCell"/>
</dbReference>
<dbReference type="AlphaFoldDB" id="A0AAE0BKI3"/>
<proteinExistence type="predicted"/>
<evidence type="ECO:0000256" key="1">
    <source>
        <dbReference type="ARBA" id="ARBA00004123"/>
    </source>
</evidence>
<evidence type="ECO:0000313" key="5">
    <source>
        <dbReference type="Proteomes" id="UP001190700"/>
    </source>
</evidence>
<gene>
    <name evidence="4" type="ORF">CYMTET_52279</name>
</gene>
<feature type="region of interest" description="Disordered" evidence="3">
    <location>
        <begin position="96"/>
        <end position="130"/>
    </location>
</feature>